<keyword evidence="8" id="KW-0812">Transmembrane</keyword>
<evidence type="ECO:0000256" key="6">
    <source>
        <dbReference type="ARBA" id="ARBA00023157"/>
    </source>
</evidence>
<keyword evidence="5 8" id="KW-0472">Membrane</keyword>
<sequence>MHVVLFTLLILQLGCCTDEGFETKTANAGDNVTLLCNNLRLDFGFFYWIKIVPEKIPEIVGKKYDKSDEFSKIAHFTTTIEDGRCFLHIAKAKPSDSAFYYCLTLKGYKMNFLKAVFLEIKGPDSQVSAVVQSSVDPGSAGDVVALQCSVLSNLKSEACPEEQRVFWFRKTEDDSLPTFIYTRSSSDGDCDGGTEAQPLQSCVYSFLKNVSSSDAGLYYCAVAACGKRIFGNGTKLDVQVDSAHDSMSNNIYFFLFFGTLIFSLMIITFLICVLSKKSCAVCKVCLACKATSETVNDERQNRRINQVNVVYATTVFAKKKAVNGRGRKAAAKHETIYSDVRVYEEN</sequence>
<feature type="signal peptide" evidence="9">
    <location>
        <begin position="1"/>
        <end position="16"/>
    </location>
</feature>
<dbReference type="PaxDb" id="30732-ENSOMEP00000011056"/>
<evidence type="ECO:0000256" key="1">
    <source>
        <dbReference type="ARBA" id="ARBA00004236"/>
    </source>
</evidence>
<dbReference type="SUPFAM" id="SSF48726">
    <property type="entry name" value="Immunoglobulin"/>
    <property type="match status" value="2"/>
</dbReference>
<dbReference type="InterPro" id="IPR013783">
    <property type="entry name" value="Ig-like_fold"/>
</dbReference>
<evidence type="ECO:0000256" key="3">
    <source>
        <dbReference type="ARBA" id="ARBA00022729"/>
    </source>
</evidence>
<dbReference type="OMA" id="KHETIYS"/>
<evidence type="ECO:0000256" key="5">
    <source>
        <dbReference type="ARBA" id="ARBA00023136"/>
    </source>
</evidence>
<keyword evidence="3 9" id="KW-0732">Signal</keyword>
<feature type="transmembrane region" description="Helical" evidence="8">
    <location>
        <begin position="251"/>
        <end position="274"/>
    </location>
</feature>
<evidence type="ECO:0000259" key="10">
    <source>
        <dbReference type="PROSITE" id="PS50835"/>
    </source>
</evidence>
<dbReference type="SMART" id="SM00409">
    <property type="entry name" value="IG"/>
    <property type="match status" value="2"/>
</dbReference>
<dbReference type="OrthoDB" id="8962861at2759"/>
<feature type="chain" id="PRO_5017269000" evidence="9">
    <location>
        <begin position="17"/>
        <end position="346"/>
    </location>
</feature>
<protein>
    <submittedName>
        <fullName evidence="11">Uncharacterized LOC112153587</fullName>
    </submittedName>
</protein>
<dbReference type="InterPro" id="IPR036179">
    <property type="entry name" value="Ig-like_dom_sf"/>
</dbReference>
<accession>A0A3B3BZF2</accession>
<feature type="domain" description="Ig-like" evidence="10">
    <location>
        <begin position="123"/>
        <end position="222"/>
    </location>
</feature>
<keyword evidence="8" id="KW-1133">Transmembrane helix</keyword>
<reference evidence="11" key="1">
    <citation type="submission" date="2025-08" db="UniProtKB">
        <authorList>
            <consortium name="Ensembl"/>
        </authorList>
    </citation>
    <scope>IDENTIFICATION</scope>
</reference>
<keyword evidence="6" id="KW-1015">Disulfide bond</keyword>
<dbReference type="InterPro" id="IPR007110">
    <property type="entry name" value="Ig-like_dom"/>
</dbReference>
<evidence type="ECO:0000256" key="4">
    <source>
        <dbReference type="ARBA" id="ARBA00022859"/>
    </source>
</evidence>
<dbReference type="SMART" id="SM00406">
    <property type="entry name" value="IGv"/>
    <property type="match status" value="2"/>
</dbReference>
<evidence type="ECO:0000256" key="9">
    <source>
        <dbReference type="SAM" id="SignalP"/>
    </source>
</evidence>
<reference evidence="11" key="2">
    <citation type="submission" date="2025-09" db="UniProtKB">
        <authorList>
            <consortium name="Ensembl"/>
        </authorList>
    </citation>
    <scope>IDENTIFICATION</scope>
</reference>
<dbReference type="PROSITE" id="PS50835">
    <property type="entry name" value="IG_LIKE"/>
    <property type="match status" value="1"/>
</dbReference>
<keyword evidence="12" id="KW-1185">Reference proteome</keyword>
<evidence type="ECO:0000313" key="11">
    <source>
        <dbReference type="Ensembl" id="ENSOMEP00000011056.1"/>
    </source>
</evidence>
<dbReference type="RefSeq" id="XP_024139686.1">
    <property type="nucleotide sequence ID" value="XM_024283918.2"/>
</dbReference>
<keyword evidence="2" id="KW-1003">Cell membrane</keyword>
<dbReference type="PANTHER" id="PTHR19433">
    <property type="entry name" value="T-CELL RECEPTOR ALPHA CHAIN V REGION-RELATED"/>
    <property type="match status" value="1"/>
</dbReference>
<dbReference type="GO" id="GO:0005886">
    <property type="term" value="C:plasma membrane"/>
    <property type="evidence" value="ECO:0007669"/>
    <property type="project" value="UniProtKB-SubCell"/>
</dbReference>
<dbReference type="GO" id="GO:0009617">
    <property type="term" value="P:response to bacterium"/>
    <property type="evidence" value="ECO:0007669"/>
    <property type="project" value="TreeGrafter"/>
</dbReference>
<dbReference type="KEGG" id="oml:112153587"/>
<keyword evidence="4" id="KW-0391">Immunity</keyword>
<keyword evidence="7" id="KW-0325">Glycoprotein</keyword>
<dbReference type="CDD" id="cd00099">
    <property type="entry name" value="IgV"/>
    <property type="match status" value="2"/>
</dbReference>
<dbReference type="STRING" id="30732.ENSOMEP00000011056"/>
<comment type="subcellular location">
    <subcellularLocation>
        <location evidence="1">Cell membrane</location>
    </subcellularLocation>
</comment>
<dbReference type="AlphaFoldDB" id="A0A3B3BZF2"/>
<organism evidence="11 12">
    <name type="scientific">Oryzias melastigma</name>
    <name type="common">Marine medaka</name>
    <dbReference type="NCBI Taxonomy" id="30732"/>
    <lineage>
        <taxon>Eukaryota</taxon>
        <taxon>Metazoa</taxon>
        <taxon>Chordata</taxon>
        <taxon>Craniata</taxon>
        <taxon>Vertebrata</taxon>
        <taxon>Euteleostomi</taxon>
        <taxon>Actinopterygii</taxon>
        <taxon>Neopterygii</taxon>
        <taxon>Teleostei</taxon>
        <taxon>Neoteleostei</taxon>
        <taxon>Acanthomorphata</taxon>
        <taxon>Ovalentaria</taxon>
        <taxon>Atherinomorphae</taxon>
        <taxon>Beloniformes</taxon>
        <taxon>Adrianichthyidae</taxon>
        <taxon>Oryziinae</taxon>
        <taxon>Oryzias</taxon>
    </lineage>
</organism>
<evidence type="ECO:0000256" key="8">
    <source>
        <dbReference type="SAM" id="Phobius"/>
    </source>
</evidence>
<dbReference type="Gene3D" id="2.60.40.10">
    <property type="entry name" value="Immunoglobulins"/>
    <property type="match status" value="2"/>
</dbReference>
<evidence type="ECO:0000256" key="2">
    <source>
        <dbReference type="ARBA" id="ARBA00022475"/>
    </source>
</evidence>
<dbReference type="Pfam" id="PF07686">
    <property type="entry name" value="V-set"/>
    <property type="match status" value="2"/>
</dbReference>
<proteinExistence type="predicted"/>
<dbReference type="GeneID" id="112153587"/>
<dbReference type="PANTHER" id="PTHR19433:SF133">
    <property type="entry name" value="IMMUNE-TYPE RECEPTOR 5 PRECURSOR-RELATED"/>
    <property type="match status" value="1"/>
</dbReference>
<dbReference type="InterPro" id="IPR052051">
    <property type="entry name" value="TCR_complex_component"/>
</dbReference>
<name>A0A3B3BZF2_ORYME</name>
<dbReference type="InterPro" id="IPR013106">
    <property type="entry name" value="Ig_V-set"/>
</dbReference>
<evidence type="ECO:0000313" key="12">
    <source>
        <dbReference type="Proteomes" id="UP000261560"/>
    </source>
</evidence>
<evidence type="ECO:0000256" key="7">
    <source>
        <dbReference type="ARBA" id="ARBA00023180"/>
    </source>
</evidence>
<dbReference type="GeneTree" id="ENSGT00950000182968"/>
<dbReference type="InterPro" id="IPR003599">
    <property type="entry name" value="Ig_sub"/>
</dbReference>
<dbReference type="GO" id="GO:0002376">
    <property type="term" value="P:immune system process"/>
    <property type="evidence" value="ECO:0007669"/>
    <property type="project" value="UniProtKB-KW"/>
</dbReference>
<dbReference type="Proteomes" id="UP000261560">
    <property type="component" value="Unplaced"/>
</dbReference>
<dbReference type="Ensembl" id="ENSOMET00000018043.1">
    <property type="protein sequence ID" value="ENSOMEP00000011056.1"/>
    <property type="gene ID" value="ENSOMEG00000012357.1"/>
</dbReference>